<feature type="domain" description="Helicase/UvrB N-terminal" evidence="1">
    <location>
        <begin position="32"/>
        <end position="103"/>
    </location>
</feature>
<dbReference type="EMBL" id="CP101806">
    <property type="protein sequence ID" value="UUD34999.1"/>
    <property type="molecule type" value="Genomic_DNA"/>
</dbReference>
<protein>
    <submittedName>
        <fullName evidence="2">DEAD/DEAH box helicase family protein</fullName>
    </submittedName>
    <submittedName>
        <fullName evidence="3">Uncharacterized protein conserved in bacteria</fullName>
    </submittedName>
</protein>
<dbReference type="GO" id="GO:0016787">
    <property type="term" value="F:hydrolase activity"/>
    <property type="evidence" value="ECO:0007669"/>
    <property type="project" value="InterPro"/>
</dbReference>
<name>A0A3P8L7G0_9BACT</name>
<dbReference type="EMBL" id="UZVY01000001">
    <property type="protein sequence ID" value="VDR42175.1"/>
    <property type="molecule type" value="Genomic_DNA"/>
</dbReference>
<keyword evidence="2" id="KW-0378">Hydrolase</keyword>
<keyword evidence="5" id="KW-1185">Reference proteome</keyword>
<proteinExistence type="predicted"/>
<evidence type="ECO:0000259" key="1">
    <source>
        <dbReference type="Pfam" id="PF04851"/>
    </source>
</evidence>
<keyword evidence="2" id="KW-0547">Nucleotide-binding</keyword>
<organism evidence="3 4">
    <name type="scientific">Mycoplasmopsis caviae</name>
    <dbReference type="NCBI Taxonomy" id="55603"/>
    <lineage>
        <taxon>Bacteria</taxon>
        <taxon>Bacillati</taxon>
        <taxon>Mycoplasmatota</taxon>
        <taxon>Mycoplasmoidales</taxon>
        <taxon>Metamycoplasmataceae</taxon>
        <taxon>Mycoplasmopsis</taxon>
    </lineage>
</organism>
<dbReference type="GO" id="GO:0003677">
    <property type="term" value="F:DNA binding"/>
    <property type="evidence" value="ECO:0007669"/>
    <property type="project" value="InterPro"/>
</dbReference>
<reference evidence="3 4" key="1">
    <citation type="submission" date="2018-12" db="EMBL/GenBank/DDBJ databases">
        <authorList>
            <consortium name="Pathogen Informatics"/>
        </authorList>
    </citation>
    <scope>NUCLEOTIDE SEQUENCE [LARGE SCALE GENOMIC DNA]</scope>
    <source>
        <strain evidence="3 4">NCTC10126</strain>
    </source>
</reference>
<sequence length="104" mass="12422">MYLFETIDSILKSGFVKKEVPEYIANNLSKNIKLRTYQNDALVYTLVYLESELSKNKQTHILYHMATGSEKTVIMAMDILYYYKKGYRNFIFLQIERTLYQKLK</sequence>
<dbReference type="InterPro" id="IPR027417">
    <property type="entry name" value="P-loop_NTPase"/>
</dbReference>
<dbReference type="InterPro" id="IPR006935">
    <property type="entry name" value="Helicase/UvrB_N"/>
</dbReference>
<keyword evidence="2" id="KW-0347">Helicase</keyword>
<dbReference type="Pfam" id="PF04851">
    <property type="entry name" value="ResIII"/>
    <property type="match status" value="1"/>
</dbReference>
<dbReference type="Proteomes" id="UP001058569">
    <property type="component" value="Chromosome"/>
</dbReference>
<dbReference type="Proteomes" id="UP000280036">
    <property type="component" value="Unassembled WGS sequence"/>
</dbReference>
<reference evidence="2" key="2">
    <citation type="submission" date="2022-07" db="EMBL/GenBank/DDBJ databases">
        <title>Complete genome of Mycoplasma caviae type strain G122.</title>
        <authorList>
            <person name="Spergser J."/>
        </authorList>
    </citation>
    <scope>NUCLEOTIDE SEQUENCE</scope>
    <source>
        <strain evidence="2">G122</strain>
    </source>
</reference>
<evidence type="ECO:0000313" key="3">
    <source>
        <dbReference type="EMBL" id="VDR42175.1"/>
    </source>
</evidence>
<dbReference type="GO" id="GO:0005524">
    <property type="term" value="F:ATP binding"/>
    <property type="evidence" value="ECO:0007669"/>
    <property type="project" value="InterPro"/>
</dbReference>
<keyword evidence="2" id="KW-0067">ATP-binding</keyword>
<evidence type="ECO:0000313" key="2">
    <source>
        <dbReference type="EMBL" id="UUD34999.1"/>
    </source>
</evidence>
<dbReference type="GO" id="GO:0004386">
    <property type="term" value="F:helicase activity"/>
    <property type="evidence" value="ECO:0007669"/>
    <property type="project" value="UniProtKB-KW"/>
</dbReference>
<dbReference type="Gene3D" id="3.40.50.300">
    <property type="entry name" value="P-loop containing nucleotide triphosphate hydrolases"/>
    <property type="match status" value="1"/>
</dbReference>
<dbReference type="REBASE" id="405712">
    <property type="entry name" value="Mca10126ORF674P"/>
</dbReference>
<dbReference type="AlphaFoldDB" id="A0A3P8L7G0"/>
<dbReference type="SUPFAM" id="SSF52540">
    <property type="entry name" value="P-loop containing nucleoside triphosphate hydrolases"/>
    <property type="match status" value="1"/>
</dbReference>
<evidence type="ECO:0000313" key="4">
    <source>
        <dbReference type="Proteomes" id="UP000280036"/>
    </source>
</evidence>
<evidence type="ECO:0000313" key="5">
    <source>
        <dbReference type="Proteomes" id="UP001058569"/>
    </source>
</evidence>
<accession>A0A3P8L7G0</accession>
<gene>
    <name evidence="3" type="ORF">NCTC10126_00676</name>
    <name evidence="2" type="ORF">NPA07_04290</name>
</gene>
<dbReference type="OrthoDB" id="9804145at2"/>